<dbReference type="EMBL" id="FNJI01000010">
    <property type="protein sequence ID" value="SDP10698.1"/>
    <property type="molecule type" value="Genomic_DNA"/>
</dbReference>
<feature type="non-terminal residue" evidence="1">
    <location>
        <position position="85"/>
    </location>
</feature>
<dbReference type="SUPFAM" id="SSF46689">
    <property type="entry name" value="Homeodomain-like"/>
    <property type="match status" value="1"/>
</dbReference>
<reference evidence="1 2" key="1">
    <citation type="submission" date="2016-10" db="EMBL/GenBank/DDBJ databases">
        <authorList>
            <person name="de Groot N.N."/>
        </authorList>
    </citation>
    <scope>NUCLEOTIDE SEQUENCE [LARGE SCALE GENOMIC DNA]</scope>
    <source>
        <strain evidence="1 2">DSM 12130</strain>
    </source>
</reference>
<dbReference type="GO" id="GO:0004803">
    <property type="term" value="F:transposase activity"/>
    <property type="evidence" value="ECO:0007669"/>
    <property type="project" value="InterPro"/>
</dbReference>
<dbReference type="AlphaFoldDB" id="A0A1H0Q202"/>
<organism evidence="1 2">
    <name type="scientific">Desulforhopalus singaporensis</name>
    <dbReference type="NCBI Taxonomy" id="91360"/>
    <lineage>
        <taxon>Bacteria</taxon>
        <taxon>Pseudomonadati</taxon>
        <taxon>Thermodesulfobacteriota</taxon>
        <taxon>Desulfobulbia</taxon>
        <taxon>Desulfobulbales</taxon>
        <taxon>Desulfocapsaceae</taxon>
        <taxon>Desulforhopalus</taxon>
    </lineage>
</organism>
<name>A0A1H0Q202_9BACT</name>
<dbReference type="GO" id="GO:0006313">
    <property type="term" value="P:DNA transposition"/>
    <property type="evidence" value="ECO:0007669"/>
    <property type="project" value="InterPro"/>
</dbReference>
<keyword evidence="2" id="KW-1185">Reference proteome</keyword>
<evidence type="ECO:0000313" key="1">
    <source>
        <dbReference type="EMBL" id="SDP10698.1"/>
    </source>
</evidence>
<proteinExistence type="predicted"/>
<dbReference type="STRING" id="91360.SAMN05660330_01838"/>
<dbReference type="InterPro" id="IPR009057">
    <property type="entry name" value="Homeodomain-like_sf"/>
</dbReference>
<accession>A0A1H0Q202</accession>
<dbReference type="Gene3D" id="1.10.10.60">
    <property type="entry name" value="Homeodomain-like"/>
    <property type="match status" value="1"/>
</dbReference>
<dbReference type="Pfam" id="PF01527">
    <property type="entry name" value="HTH_Tnp_1"/>
    <property type="match status" value="1"/>
</dbReference>
<sequence length="85" mass="9992">MSAHQRRKYDSEFKRNAVLLTEDPDRTVREVADSLGISADLLYQWRKRYRQQGDLAFPGNGKVALTPEQQRIQELEKRLKDAEME</sequence>
<evidence type="ECO:0000313" key="2">
    <source>
        <dbReference type="Proteomes" id="UP000199073"/>
    </source>
</evidence>
<dbReference type="GO" id="GO:0003677">
    <property type="term" value="F:DNA binding"/>
    <property type="evidence" value="ECO:0007669"/>
    <property type="project" value="InterPro"/>
</dbReference>
<dbReference type="RefSeq" id="WP_143005474.1">
    <property type="nucleotide sequence ID" value="NZ_FNJI01000010.1"/>
</dbReference>
<dbReference type="OrthoDB" id="9766656at2"/>
<dbReference type="Proteomes" id="UP000199073">
    <property type="component" value="Unassembled WGS sequence"/>
</dbReference>
<gene>
    <name evidence="1" type="ORF">SAMN05660330_01838</name>
</gene>
<dbReference type="InterPro" id="IPR002514">
    <property type="entry name" value="Transposase_8"/>
</dbReference>
<protein>
    <submittedName>
        <fullName evidence="1">Transposase</fullName>
    </submittedName>
</protein>